<evidence type="ECO:0008006" key="3">
    <source>
        <dbReference type="Google" id="ProtNLM"/>
    </source>
</evidence>
<gene>
    <name evidence="1" type="ORF">GCM10022407_01180</name>
</gene>
<dbReference type="Gene3D" id="2.60.120.260">
    <property type="entry name" value="Galactose-binding domain-like"/>
    <property type="match status" value="1"/>
</dbReference>
<organism evidence="1 2">
    <name type="scientific">Hymenobacter antarcticus</name>
    <dbReference type="NCBI Taxonomy" id="486270"/>
    <lineage>
        <taxon>Bacteria</taxon>
        <taxon>Pseudomonadati</taxon>
        <taxon>Bacteroidota</taxon>
        <taxon>Cytophagia</taxon>
        <taxon>Cytophagales</taxon>
        <taxon>Hymenobacteraceae</taxon>
        <taxon>Hymenobacter</taxon>
    </lineage>
</organism>
<evidence type="ECO:0000313" key="1">
    <source>
        <dbReference type="EMBL" id="GAA3957560.1"/>
    </source>
</evidence>
<proteinExistence type="predicted"/>
<reference evidence="2" key="1">
    <citation type="journal article" date="2019" name="Int. J. Syst. Evol. Microbiol.">
        <title>The Global Catalogue of Microorganisms (GCM) 10K type strain sequencing project: providing services to taxonomists for standard genome sequencing and annotation.</title>
        <authorList>
            <consortium name="The Broad Institute Genomics Platform"/>
            <consortium name="The Broad Institute Genome Sequencing Center for Infectious Disease"/>
            <person name="Wu L."/>
            <person name="Ma J."/>
        </authorList>
    </citation>
    <scope>NUCLEOTIDE SEQUENCE [LARGE SCALE GENOMIC DNA]</scope>
    <source>
        <strain evidence="2">JCM 17217</strain>
    </source>
</reference>
<dbReference type="PROSITE" id="PS51257">
    <property type="entry name" value="PROKAR_LIPOPROTEIN"/>
    <property type="match status" value="1"/>
</dbReference>
<dbReference type="Proteomes" id="UP001501556">
    <property type="component" value="Unassembled WGS sequence"/>
</dbReference>
<dbReference type="EMBL" id="BAABDI010000001">
    <property type="protein sequence ID" value="GAA3957560.1"/>
    <property type="molecule type" value="Genomic_DNA"/>
</dbReference>
<protein>
    <recommendedName>
        <fullName evidence="3">CBM11 domain-containing protein</fullName>
    </recommendedName>
</protein>
<accession>A0ABP7P0E0</accession>
<comment type="caution">
    <text evidence="1">The sequence shown here is derived from an EMBL/GenBank/DDBJ whole genome shotgun (WGS) entry which is preliminary data.</text>
</comment>
<name>A0ABP7P0E0_9BACT</name>
<sequence length="186" mass="21032">MKIRSFLTIGGLALAGLLAAGCHPRDGRTTPRRRELARTDFEGFKGWAPAMLPQLATDKAHSGQFSIRVDPQHPYSPTFRAELGQLFSHRPRRITLGAWVWVPGFRDDAVFVVVISNPDNPDNPVFRKEVFLNDSSPFGAWKWVSRDLDIPLNTYFSSRSQLVVYLFAKDVTSPVYADDLLLTELW</sequence>
<evidence type="ECO:0000313" key="2">
    <source>
        <dbReference type="Proteomes" id="UP001501556"/>
    </source>
</evidence>
<dbReference type="RefSeq" id="WP_345119841.1">
    <property type="nucleotide sequence ID" value="NZ_BAABDI010000001.1"/>
</dbReference>
<keyword evidence="2" id="KW-1185">Reference proteome</keyword>